<organism evidence="5 6">
    <name type="scientific">Quercus suber</name>
    <name type="common">Cork oak</name>
    <dbReference type="NCBI Taxonomy" id="58331"/>
    <lineage>
        <taxon>Eukaryota</taxon>
        <taxon>Viridiplantae</taxon>
        <taxon>Streptophyta</taxon>
        <taxon>Embryophyta</taxon>
        <taxon>Tracheophyta</taxon>
        <taxon>Spermatophyta</taxon>
        <taxon>Magnoliopsida</taxon>
        <taxon>eudicotyledons</taxon>
        <taxon>Gunneridae</taxon>
        <taxon>Pentapetalae</taxon>
        <taxon>rosids</taxon>
        <taxon>fabids</taxon>
        <taxon>Fagales</taxon>
        <taxon>Fagaceae</taxon>
        <taxon>Quercus</taxon>
    </lineage>
</organism>
<dbReference type="InterPro" id="IPR050795">
    <property type="entry name" value="Asn_Synthetase"/>
</dbReference>
<comment type="caution">
    <text evidence="5">The sequence shown here is derived from an EMBL/GenBank/DDBJ whole genome shotgun (WGS) entry which is preliminary data.</text>
</comment>
<sequence>MKVLFQLKHRGPDWSGLYQHGDCYLAHQRLAIIDPASGDQPLFNEDKSIVVTSCCVLALFINYKN</sequence>
<feature type="domain" description="Glutamine amidotransferase type-2" evidence="4">
    <location>
        <begin position="1"/>
        <end position="65"/>
    </location>
</feature>
<evidence type="ECO:0000256" key="2">
    <source>
        <dbReference type="ARBA" id="ARBA00022741"/>
    </source>
</evidence>
<reference evidence="5 6" key="1">
    <citation type="journal article" date="2018" name="Sci. Data">
        <title>The draft genome sequence of cork oak.</title>
        <authorList>
            <person name="Ramos A.M."/>
            <person name="Usie A."/>
            <person name="Barbosa P."/>
            <person name="Barros P.M."/>
            <person name="Capote T."/>
            <person name="Chaves I."/>
            <person name="Simoes F."/>
            <person name="Abreu I."/>
            <person name="Carrasquinho I."/>
            <person name="Faro C."/>
            <person name="Guimaraes J.B."/>
            <person name="Mendonca D."/>
            <person name="Nobrega F."/>
            <person name="Rodrigues L."/>
            <person name="Saibo N.J.M."/>
            <person name="Varela M.C."/>
            <person name="Egas C."/>
            <person name="Matos J."/>
            <person name="Miguel C.M."/>
            <person name="Oliveira M.M."/>
            <person name="Ricardo C.P."/>
            <person name="Goncalves S."/>
        </authorList>
    </citation>
    <scope>NUCLEOTIDE SEQUENCE [LARGE SCALE GENOMIC DNA]</scope>
    <source>
        <strain evidence="6">cv. HL8</strain>
    </source>
</reference>
<dbReference type="PANTHER" id="PTHR11772:SF48">
    <property type="entry name" value="ASPARAGINE SYNTHETASE [GLUTAMINE-HYDROLYZING] 1"/>
    <property type="match status" value="1"/>
</dbReference>
<dbReference type="Proteomes" id="UP000237347">
    <property type="component" value="Unassembled WGS sequence"/>
</dbReference>
<dbReference type="EMBL" id="PKMF04000463">
    <property type="protein sequence ID" value="KAK7830425.1"/>
    <property type="molecule type" value="Genomic_DNA"/>
</dbReference>
<accession>A0AAW0JVJ6</accession>
<dbReference type="SUPFAM" id="SSF56235">
    <property type="entry name" value="N-terminal nucleophile aminohydrolases (Ntn hydrolases)"/>
    <property type="match status" value="1"/>
</dbReference>
<dbReference type="Pfam" id="PF13522">
    <property type="entry name" value="GATase_6"/>
    <property type="match status" value="1"/>
</dbReference>
<dbReference type="GO" id="GO:0006529">
    <property type="term" value="P:asparagine biosynthetic process"/>
    <property type="evidence" value="ECO:0007669"/>
    <property type="project" value="TreeGrafter"/>
</dbReference>
<proteinExistence type="predicted"/>
<keyword evidence="2" id="KW-0547">Nucleotide-binding</keyword>
<name>A0AAW0JVJ6_QUESU</name>
<dbReference type="AlphaFoldDB" id="A0AAW0JVJ6"/>
<evidence type="ECO:0000256" key="1">
    <source>
        <dbReference type="ARBA" id="ARBA00005187"/>
    </source>
</evidence>
<gene>
    <name evidence="5" type="primary">AS1_2</name>
    <name evidence="5" type="ORF">CFP56_028227</name>
</gene>
<evidence type="ECO:0000313" key="5">
    <source>
        <dbReference type="EMBL" id="KAK7830425.1"/>
    </source>
</evidence>
<dbReference type="GO" id="GO:0005524">
    <property type="term" value="F:ATP binding"/>
    <property type="evidence" value="ECO:0007669"/>
    <property type="project" value="UniProtKB-KW"/>
</dbReference>
<dbReference type="Gene3D" id="3.60.20.10">
    <property type="entry name" value="Glutamine Phosphoribosylpyrophosphate, subunit 1, domain 1"/>
    <property type="match status" value="1"/>
</dbReference>
<evidence type="ECO:0000259" key="4">
    <source>
        <dbReference type="PROSITE" id="PS51278"/>
    </source>
</evidence>
<evidence type="ECO:0000256" key="3">
    <source>
        <dbReference type="ARBA" id="ARBA00022840"/>
    </source>
</evidence>
<protein>
    <submittedName>
        <fullName evidence="5">Asparagine synthetase [glutamine-hydrolyzing] 1</fullName>
    </submittedName>
</protein>
<dbReference type="GO" id="GO:0005829">
    <property type="term" value="C:cytosol"/>
    <property type="evidence" value="ECO:0007669"/>
    <property type="project" value="TreeGrafter"/>
</dbReference>
<dbReference type="GO" id="GO:0004066">
    <property type="term" value="F:asparagine synthase (glutamine-hydrolyzing) activity"/>
    <property type="evidence" value="ECO:0007669"/>
    <property type="project" value="TreeGrafter"/>
</dbReference>
<dbReference type="PROSITE" id="PS51278">
    <property type="entry name" value="GATASE_TYPE_2"/>
    <property type="match status" value="1"/>
</dbReference>
<dbReference type="PANTHER" id="PTHR11772">
    <property type="entry name" value="ASPARAGINE SYNTHETASE"/>
    <property type="match status" value="1"/>
</dbReference>
<dbReference type="InterPro" id="IPR017932">
    <property type="entry name" value="GATase_2_dom"/>
</dbReference>
<keyword evidence="6" id="KW-1185">Reference proteome</keyword>
<evidence type="ECO:0000313" key="6">
    <source>
        <dbReference type="Proteomes" id="UP000237347"/>
    </source>
</evidence>
<comment type="pathway">
    <text evidence="1">Amino-acid biosynthesis; L-asparagine biosynthesis; L-asparagine from L-aspartate (L-Gln route): step 1/1.</text>
</comment>
<keyword evidence="3" id="KW-0067">ATP-binding</keyword>
<dbReference type="InterPro" id="IPR029055">
    <property type="entry name" value="Ntn_hydrolases_N"/>
</dbReference>